<reference evidence="1 2" key="1">
    <citation type="submission" date="2020-02" db="EMBL/GenBank/DDBJ databases">
        <authorList>
            <person name="Ma Q."/>
            <person name="Huang Y."/>
            <person name="Song X."/>
            <person name="Pei D."/>
        </authorList>
    </citation>
    <scope>NUCLEOTIDE SEQUENCE [LARGE SCALE GENOMIC DNA]</scope>
    <source>
        <strain evidence="1">Sxm20200214</strain>
        <tissue evidence="1">Leaf</tissue>
    </source>
</reference>
<gene>
    <name evidence="1" type="ORF">Bca52824_072643</name>
</gene>
<dbReference type="Proteomes" id="UP000886595">
    <property type="component" value="Unassembled WGS sequence"/>
</dbReference>
<dbReference type="InterPro" id="IPR045889">
    <property type="entry name" value="MES/HNL"/>
</dbReference>
<dbReference type="GO" id="GO:0080030">
    <property type="term" value="F:methyl indole-3-acetate esterase activity"/>
    <property type="evidence" value="ECO:0007669"/>
    <property type="project" value="TreeGrafter"/>
</dbReference>
<accession>A0A8X7Q8D7</accession>
<proteinExistence type="predicted"/>
<dbReference type="GO" id="GO:0080031">
    <property type="term" value="F:methyl salicylate esterase activity"/>
    <property type="evidence" value="ECO:0007669"/>
    <property type="project" value="TreeGrafter"/>
</dbReference>
<dbReference type="EMBL" id="JAAMPC010000014">
    <property type="protein sequence ID" value="KAG2265564.1"/>
    <property type="molecule type" value="Genomic_DNA"/>
</dbReference>
<dbReference type="GO" id="GO:0009694">
    <property type="term" value="P:jasmonic acid metabolic process"/>
    <property type="evidence" value="ECO:0007669"/>
    <property type="project" value="TreeGrafter"/>
</dbReference>
<dbReference type="Gene3D" id="3.40.50.1820">
    <property type="entry name" value="alpha/beta hydrolase"/>
    <property type="match status" value="1"/>
</dbReference>
<dbReference type="PANTHER" id="PTHR10992">
    <property type="entry name" value="METHYLESTERASE FAMILY MEMBER"/>
    <property type="match status" value="1"/>
</dbReference>
<dbReference type="GO" id="GO:0009696">
    <property type="term" value="P:salicylic acid metabolic process"/>
    <property type="evidence" value="ECO:0007669"/>
    <property type="project" value="TreeGrafter"/>
</dbReference>
<protein>
    <submittedName>
        <fullName evidence="1">Uncharacterized protein</fullName>
    </submittedName>
</protein>
<dbReference type="SUPFAM" id="SSF53474">
    <property type="entry name" value="alpha/beta-Hydrolases"/>
    <property type="match status" value="1"/>
</dbReference>
<dbReference type="AlphaFoldDB" id="A0A8X7Q8D7"/>
<sequence>MDTHLINRFMIQETMQRLCVWVCVCGEGGGESSCINLNVKRDCENFPLIIFHQIYHLHINLVNTKIKDEAVRAGSWWRRRRGLVLVQNHNSLGDTWFSSRCRDLTGSGVSSIDTNNVTIFAHYSKPLFHFFESLKPTEKMGLYCMSYAMEMFPTKISKAVFISAAKLANGQSTLDLFNQKLGSNDLMQQAQIFLYANGKKNPPTAADFDRSLLKKFIFNLSPPKDIALASVSIRPIPFAPVGEKLHDKNYGSIQRFCIKTMEDYAVSVPLQEAMNKLSPPEKVFELKGSDHAPVFSRPQSLNRFLIKISHIPFKKLS</sequence>
<organism evidence="1 2">
    <name type="scientific">Brassica carinata</name>
    <name type="common">Ethiopian mustard</name>
    <name type="synonym">Abyssinian cabbage</name>
    <dbReference type="NCBI Taxonomy" id="52824"/>
    <lineage>
        <taxon>Eukaryota</taxon>
        <taxon>Viridiplantae</taxon>
        <taxon>Streptophyta</taxon>
        <taxon>Embryophyta</taxon>
        <taxon>Tracheophyta</taxon>
        <taxon>Spermatophyta</taxon>
        <taxon>Magnoliopsida</taxon>
        <taxon>eudicotyledons</taxon>
        <taxon>Gunneridae</taxon>
        <taxon>Pentapetalae</taxon>
        <taxon>rosids</taxon>
        <taxon>malvids</taxon>
        <taxon>Brassicales</taxon>
        <taxon>Brassicaceae</taxon>
        <taxon>Brassiceae</taxon>
        <taxon>Brassica</taxon>
    </lineage>
</organism>
<dbReference type="PANTHER" id="PTHR10992:SF1019">
    <property type="entry name" value="METHYLESTERASE 13, CHLOROPLASTIC-RELATED"/>
    <property type="match status" value="1"/>
</dbReference>
<comment type="caution">
    <text evidence="1">The sequence shown here is derived from an EMBL/GenBank/DDBJ whole genome shotgun (WGS) entry which is preliminary data.</text>
</comment>
<name>A0A8X7Q8D7_BRACI</name>
<dbReference type="OrthoDB" id="1263307at2759"/>
<evidence type="ECO:0000313" key="2">
    <source>
        <dbReference type="Proteomes" id="UP000886595"/>
    </source>
</evidence>
<dbReference type="GO" id="GO:0080032">
    <property type="term" value="F:methyl jasmonate esterase activity"/>
    <property type="evidence" value="ECO:0007669"/>
    <property type="project" value="TreeGrafter"/>
</dbReference>
<evidence type="ECO:0000313" key="1">
    <source>
        <dbReference type="EMBL" id="KAG2265564.1"/>
    </source>
</evidence>
<keyword evidence="2" id="KW-1185">Reference proteome</keyword>
<dbReference type="InterPro" id="IPR029058">
    <property type="entry name" value="AB_hydrolase_fold"/>
</dbReference>